<feature type="region of interest" description="Disordered" evidence="1">
    <location>
        <begin position="50"/>
        <end position="214"/>
    </location>
</feature>
<feature type="compositionally biased region" description="Polar residues" evidence="1">
    <location>
        <begin position="117"/>
        <end position="127"/>
    </location>
</feature>
<reference evidence="4 5" key="1">
    <citation type="journal article" date="2020" name="Int. J. Syst. Evol. Microbiol.">
        <title>Novel acetic acid bacteria from cider fermentations: Acetobacter conturbans sp. nov. and Acetobacter fallax sp. nov.</title>
        <authorList>
            <person name="Sombolestani A.S."/>
            <person name="Cleenwerck I."/>
            <person name="Cnockaert M."/>
            <person name="Borremans W."/>
            <person name="Wieme A.D."/>
            <person name="De Vuyst L."/>
            <person name="Vandamme P."/>
        </authorList>
    </citation>
    <scope>NUCLEOTIDE SEQUENCE [LARGE SCALE GENOMIC DNA]</scope>
    <source>
        <strain evidence="4 5">LMG 30640</strain>
    </source>
</reference>
<organism evidence="4 5">
    <name type="scientific">Acetobacter musti</name>
    <dbReference type="NCBI Taxonomy" id="864732"/>
    <lineage>
        <taxon>Bacteria</taxon>
        <taxon>Pseudomonadati</taxon>
        <taxon>Pseudomonadota</taxon>
        <taxon>Alphaproteobacteria</taxon>
        <taxon>Acetobacterales</taxon>
        <taxon>Acetobacteraceae</taxon>
        <taxon>Acetobacter</taxon>
    </lineage>
</organism>
<dbReference type="Pfam" id="PF13717">
    <property type="entry name" value="Zn_ribbon_4"/>
    <property type="match status" value="1"/>
</dbReference>
<dbReference type="RefSeq" id="WP_173583747.1">
    <property type="nucleotide sequence ID" value="NZ_WOTB01000015.1"/>
</dbReference>
<feature type="compositionally biased region" description="Polar residues" evidence="1">
    <location>
        <begin position="229"/>
        <end position="240"/>
    </location>
</feature>
<evidence type="ECO:0000256" key="1">
    <source>
        <dbReference type="SAM" id="MobiDB-lite"/>
    </source>
</evidence>
<evidence type="ECO:0000313" key="5">
    <source>
        <dbReference type="Proteomes" id="UP000635278"/>
    </source>
</evidence>
<feature type="compositionally biased region" description="Basic and acidic residues" evidence="1">
    <location>
        <begin position="79"/>
        <end position="93"/>
    </location>
</feature>
<dbReference type="NCBIfam" id="TIGR02098">
    <property type="entry name" value="MJ0042_CXXC"/>
    <property type="match status" value="1"/>
</dbReference>
<keyword evidence="2" id="KW-0812">Transmembrane</keyword>
<dbReference type="EMBL" id="WOTB01000015">
    <property type="protein sequence ID" value="NHN85357.1"/>
    <property type="molecule type" value="Genomic_DNA"/>
</dbReference>
<proteinExistence type="predicted"/>
<dbReference type="InterPro" id="IPR011723">
    <property type="entry name" value="Znf/thioredoxin_put"/>
</dbReference>
<feature type="domain" description="Zinc finger/thioredoxin putative" evidence="3">
    <location>
        <begin position="1"/>
        <end position="34"/>
    </location>
</feature>
<keyword evidence="2" id="KW-1133">Transmembrane helix</keyword>
<comment type="caution">
    <text evidence="4">The sequence shown here is derived from an EMBL/GenBank/DDBJ whole genome shotgun (WGS) entry which is preliminary data.</text>
</comment>
<name>A0ABX0JTZ9_9PROT</name>
<feature type="transmembrane region" description="Helical" evidence="2">
    <location>
        <begin position="481"/>
        <end position="500"/>
    </location>
</feature>
<sequence length="513" mass="55011">MLIVCPSCGIKYNVPASYLKKDRVLKCASCGTSWIVPAITAKSVETATSGSLAESPAPAATAEDSKAPPATPALVSDTKTTDGQEEPAHHPAESEPVPEPQDVRSDIPEEREPPPSLHTNDQASSGHLSEEVQEPVVSPPETTATSASAIGHDDGGAEETIPEADKQPPSENPVEAFVSRPETDETPAHHGEAPHTSPFFTVQTESDAEVETEEHTHFSFLDEALARNASENRTSQSPQMSVWDEAELEDQIAHSSWQQQHADEQERLADEPANLDNMEPEDLHALMQRNQRHTGQEPHADHSGFPSSAGNRAGTEGAGSSDEHPAQDSLDDVVARLRAARMGEATGAEAGPKTASPQAETPVRETQSDEPAAPWVPAWERAQQTAPVSAPEPEQADEETEDLPVWATVGGTDAAEAHGEAPVQHEPAPAETADDAEIRHVESTVDIASRLRNDVLQRGSMAPQIVRRPSLLEQPAFWKKAWIASGVCAIAGTAAVWHWFGALRQIWPALNLL</sequence>
<evidence type="ECO:0000259" key="3">
    <source>
        <dbReference type="Pfam" id="PF13717"/>
    </source>
</evidence>
<keyword evidence="2" id="KW-0472">Membrane</keyword>
<feature type="compositionally biased region" description="Basic and acidic residues" evidence="1">
    <location>
        <begin position="261"/>
        <end position="270"/>
    </location>
</feature>
<feature type="compositionally biased region" description="Basic and acidic residues" evidence="1">
    <location>
        <begin position="101"/>
        <end position="113"/>
    </location>
</feature>
<protein>
    <recommendedName>
        <fullName evidence="3">Zinc finger/thioredoxin putative domain-containing protein</fullName>
    </recommendedName>
</protein>
<keyword evidence="5" id="KW-1185">Reference proteome</keyword>
<evidence type="ECO:0000313" key="4">
    <source>
        <dbReference type="EMBL" id="NHN85357.1"/>
    </source>
</evidence>
<evidence type="ECO:0000256" key="2">
    <source>
        <dbReference type="SAM" id="Phobius"/>
    </source>
</evidence>
<accession>A0ABX0JTZ9</accession>
<dbReference type="Proteomes" id="UP000635278">
    <property type="component" value="Unassembled WGS sequence"/>
</dbReference>
<feature type="region of interest" description="Disordered" evidence="1">
    <location>
        <begin position="229"/>
        <end position="374"/>
    </location>
</feature>
<feature type="compositionally biased region" description="Basic and acidic residues" evidence="1">
    <location>
        <begin position="181"/>
        <end position="193"/>
    </location>
</feature>
<gene>
    <name evidence="4" type="ORF">GOB93_12000</name>
</gene>